<evidence type="ECO:0000256" key="3">
    <source>
        <dbReference type="ARBA" id="ARBA00022475"/>
    </source>
</evidence>
<name>A0A5N8VX37_9ACTN</name>
<dbReference type="CDD" id="cd06173">
    <property type="entry name" value="MFS_MefA_like"/>
    <property type="match status" value="1"/>
</dbReference>
<comment type="caution">
    <text evidence="8">The sequence shown here is derived from an EMBL/GenBank/DDBJ whole genome shotgun (WGS) entry which is preliminary data.</text>
</comment>
<dbReference type="SUPFAM" id="SSF103473">
    <property type="entry name" value="MFS general substrate transporter"/>
    <property type="match status" value="1"/>
</dbReference>
<dbReference type="InterPro" id="IPR010290">
    <property type="entry name" value="TM_effector"/>
</dbReference>
<feature type="transmembrane region" description="Helical" evidence="7">
    <location>
        <begin position="165"/>
        <end position="189"/>
    </location>
</feature>
<feature type="transmembrane region" description="Helical" evidence="7">
    <location>
        <begin position="94"/>
        <end position="119"/>
    </location>
</feature>
<dbReference type="InterPro" id="IPR036259">
    <property type="entry name" value="MFS_trans_sf"/>
</dbReference>
<gene>
    <name evidence="8" type="ORF">FNH04_01155</name>
</gene>
<protein>
    <submittedName>
        <fullName evidence="8">MFS transporter</fullName>
    </submittedName>
</protein>
<dbReference type="PANTHER" id="PTHR23513">
    <property type="entry name" value="INTEGRAL MEMBRANE EFFLUX PROTEIN-RELATED"/>
    <property type="match status" value="1"/>
</dbReference>
<evidence type="ECO:0000313" key="8">
    <source>
        <dbReference type="EMBL" id="MPY38618.1"/>
    </source>
</evidence>
<dbReference type="Gene3D" id="1.20.1250.20">
    <property type="entry name" value="MFS general substrate transporter like domains"/>
    <property type="match status" value="1"/>
</dbReference>
<dbReference type="PANTHER" id="PTHR23513:SF6">
    <property type="entry name" value="MAJOR FACILITATOR SUPERFAMILY ASSOCIATED DOMAIN-CONTAINING PROTEIN"/>
    <property type="match status" value="1"/>
</dbReference>
<keyword evidence="9" id="KW-1185">Reference proteome</keyword>
<feature type="transmembrane region" description="Helical" evidence="7">
    <location>
        <begin position="210"/>
        <end position="232"/>
    </location>
</feature>
<dbReference type="Proteomes" id="UP000326979">
    <property type="component" value="Unassembled WGS sequence"/>
</dbReference>
<comment type="subcellular location">
    <subcellularLocation>
        <location evidence="1">Cell membrane</location>
        <topology evidence="1">Multi-pass membrane protein</topology>
    </subcellularLocation>
</comment>
<dbReference type="EMBL" id="VJZE01000003">
    <property type="protein sequence ID" value="MPY38618.1"/>
    <property type="molecule type" value="Genomic_DNA"/>
</dbReference>
<keyword evidence="3" id="KW-1003">Cell membrane</keyword>
<feature type="transmembrane region" description="Helical" evidence="7">
    <location>
        <begin position="56"/>
        <end position="74"/>
    </location>
</feature>
<dbReference type="AlphaFoldDB" id="A0A5N8VX37"/>
<evidence type="ECO:0000256" key="7">
    <source>
        <dbReference type="SAM" id="Phobius"/>
    </source>
</evidence>
<evidence type="ECO:0000256" key="6">
    <source>
        <dbReference type="ARBA" id="ARBA00023136"/>
    </source>
</evidence>
<reference evidence="8 9" key="1">
    <citation type="submission" date="2019-07" db="EMBL/GenBank/DDBJ databases">
        <title>New species of Amycolatopsis and Streptomyces.</title>
        <authorList>
            <person name="Duangmal K."/>
            <person name="Teo W.F.A."/>
            <person name="Lipun K."/>
        </authorList>
    </citation>
    <scope>NUCLEOTIDE SEQUENCE [LARGE SCALE GENOMIC DNA]</scope>
    <source>
        <strain evidence="8 9">TISTR 2346</strain>
    </source>
</reference>
<accession>A0A5N8VX37</accession>
<feature type="transmembrane region" description="Helical" evidence="7">
    <location>
        <begin position="309"/>
        <end position="330"/>
    </location>
</feature>
<sequence length="413" mass="42627">MGDDTASSRYFWRFWTANTASGVGSAVTLIAVPLVAVSTLHVSTLQVSLLAAAGQVGWLVLGLPAGVIVQRFPLRGLRITMDLLRMAAVGSIPLAWALSALTYGQLLVATLITSFANVLSDIGSSTFLPKIVDKAELNSRNSFMSGTVAVTQTGGPSLGGALVQLVGPAGAMVIDAASYLISAMTLRGLPEYRAGSAPRSRALQQIREGWTFVVGHPVMFPCMLWATATNFVNGALAALVPTYLVRVAEMSPLMVGVLIALDGVGSFAGAAVATKLAAKVGTARALLCASVGGAVLALAMPLTTQPGNAWFFGLGYGGFAAGTVIGSILTRTHRQIDSPPDLLARVMATVRFVSWGALPLGAVLAGLLAEFGSLRWSLSAACALALVAPAILMLSPVARRRELGDTVQLPKAG</sequence>
<dbReference type="Pfam" id="PF05977">
    <property type="entry name" value="MFS_3"/>
    <property type="match status" value="1"/>
</dbReference>
<feature type="transmembrane region" description="Helical" evidence="7">
    <location>
        <begin position="342"/>
        <end position="368"/>
    </location>
</feature>
<evidence type="ECO:0000256" key="2">
    <source>
        <dbReference type="ARBA" id="ARBA00022448"/>
    </source>
</evidence>
<keyword evidence="2" id="KW-0813">Transport</keyword>
<evidence type="ECO:0000256" key="5">
    <source>
        <dbReference type="ARBA" id="ARBA00022989"/>
    </source>
</evidence>
<keyword evidence="4 7" id="KW-0812">Transmembrane</keyword>
<evidence type="ECO:0000313" key="9">
    <source>
        <dbReference type="Proteomes" id="UP000326979"/>
    </source>
</evidence>
<dbReference type="GO" id="GO:0005886">
    <property type="term" value="C:plasma membrane"/>
    <property type="evidence" value="ECO:0007669"/>
    <property type="project" value="UniProtKB-SubCell"/>
</dbReference>
<keyword evidence="5 7" id="KW-1133">Transmembrane helix</keyword>
<evidence type="ECO:0000256" key="4">
    <source>
        <dbReference type="ARBA" id="ARBA00022692"/>
    </source>
</evidence>
<feature type="transmembrane region" description="Helical" evidence="7">
    <location>
        <begin position="12"/>
        <end position="36"/>
    </location>
</feature>
<feature type="transmembrane region" description="Helical" evidence="7">
    <location>
        <begin position="374"/>
        <end position="394"/>
    </location>
</feature>
<proteinExistence type="predicted"/>
<feature type="transmembrane region" description="Helical" evidence="7">
    <location>
        <begin position="252"/>
        <end position="273"/>
    </location>
</feature>
<keyword evidence="6 7" id="KW-0472">Membrane</keyword>
<organism evidence="8 9">
    <name type="scientific">Streptomyces phyllanthi</name>
    <dbReference type="NCBI Taxonomy" id="1803180"/>
    <lineage>
        <taxon>Bacteria</taxon>
        <taxon>Bacillati</taxon>
        <taxon>Actinomycetota</taxon>
        <taxon>Actinomycetes</taxon>
        <taxon>Kitasatosporales</taxon>
        <taxon>Streptomycetaceae</taxon>
        <taxon>Streptomyces</taxon>
    </lineage>
</organism>
<evidence type="ECO:0000256" key="1">
    <source>
        <dbReference type="ARBA" id="ARBA00004651"/>
    </source>
</evidence>
<feature type="transmembrane region" description="Helical" evidence="7">
    <location>
        <begin position="285"/>
        <end position="303"/>
    </location>
</feature>